<name>A0A365NPQ9_GIBIN</name>
<reference evidence="2 3" key="1">
    <citation type="submission" date="2017-12" db="EMBL/GenBank/DDBJ databases">
        <title>Genome sequence of the mycotoxigenic crop pathogen Fusarium proliferatum, strain ITEM 2341 from Date Palm.</title>
        <authorList>
            <person name="Almiman B.F."/>
            <person name="Shittu T.A."/>
            <person name="Muthumeenakshi S."/>
            <person name="Baroncelli R."/>
            <person name="Sreenivasaprasada S."/>
        </authorList>
    </citation>
    <scope>NUCLEOTIDE SEQUENCE [LARGE SCALE GENOMIC DNA]</scope>
    <source>
        <strain evidence="2 3">ITEM 2341</strain>
    </source>
</reference>
<feature type="compositionally biased region" description="Acidic residues" evidence="1">
    <location>
        <begin position="68"/>
        <end position="77"/>
    </location>
</feature>
<gene>
    <name evidence="2" type="ORF">FPRO05_01152</name>
</gene>
<dbReference type="EMBL" id="PKMI01000001">
    <property type="protein sequence ID" value="RBA22805.1"/>
    <property type="molecule type" value="Genomic_DNA"/>
</dbReference>
<organism evidence="2 3">
    <name type="scientific">Gibberella intermedia</name>
    <name type="common">Bulb rot disease fungus</name>
    <name type="synonym">Fusarium proliferatum</name>
    <dbReference type="NCBI Taxonomy" id="948311"/>
    <lineage>
        <taxon>Eukaryota</taxon>
        <taxon>Fungi</taxon>
        <taxon>Dikarya</taxon>
        <taxon>Ascomycota</taxon>
        <taxon>Pezizomycotina</taxon>
        <taxon>Sordariomycetes</taxon>
        <taxon>Hypocreomycetidae</taxon>
        <taxon>Hypocreales</taxon>
        <taxon>Nectriaceae</taxon>
        <taxon>Fusarium</taxon>
        <taxon>Fusarium fujikuroi species complex</taxon>
    </lineage>
</organism>
<dbReference type="Proteomes" id="UP000251714">
    <property type="component" value="Unassembled WGS sequence"/>
</dbReference>
<feature type="region of interest" description="Disordered" evidence="1">
    <location>
        <begin position="68"/>
        <end position="98"/>
    </location>
</feature>
<evidence type="ECO:0000313" key="3">
    <source>
        <dbReference type="Proteomes" id="UP000251714"/>
    </source>
</evidence>
<sequence length="407" mass="44129">MSNSSRVHCRTIEDVPLPYPASKLIITQHLEASRESPFWAWIIVGAFYDRQDNILWSAEIFAGRLDIDSDSEDESSDTESVAESYTEEAASPGPVSSHLQPTKSFHIGINLLHTLFHRLGIQLPKAKSLASGKHPSIRTFVAGFIPGNLSDSPALPSPPLPRSTTMSGWNPINGRDATGSRPNYSPIGAPIPSQGQPYVPYLGGPGYNFGLAPPAYGYMYPGTAAYGQPVYGFPPQGPIAGFQTQQTYAHQPNGTGNILPRQAQPIPQIDPKMPAAQMTNSSGGVGCEPGYNYFFPANHTKVHVFKSDTPPWQLQANAQIPFIASHVPTSTKLGDLLKGFGCTNPSAKKNICFELYSGGNGKWYKGYSFTGDDKDEIGKTMDEVGWDSSRTGNKGEKPVVCLWFCKS</sequence>
<comment type="caution">
    <text evidence="2">The sequence shown here is derived from an EMBL/GenBank/DDBJ whole genome shotgun (WGS) entry which is preliminary data.</text>
</comment>
<evidence type="ECO:0000313" key="2">
    <source>
        <dbReference type="EMBL" id="RBA22805.1"/>
    </source>
</evidence>
<evidence type="ECO:0000256" key="1">
    <source>
        <dbReference type="SAM" id="MobiDB-lite"/>
    </source>
</evidence>
<accession>A0A365NPQ9</accession>
<proteinExistence type="predicted"/>
<dbReference type="AlphaFoldDB" id="A0A365NPQ9"/>
<protein>
    <submittedName>
        <fullName evidence="2">Uncharacterized protein</fullName>
    </submittedName>
</protein>